<evidence type="ECO:0000313" key="4">
    <source>
        <dbReference type="Proteomes" id="UP000199013"/>
    </source>
</evidence>
<dbReference type="Pfam" id="PF11298">
    <property type="entry name" value="DUF3099"/>
    <property type="match status" value="1"/>
</dbReference>
<feature type="transmembrane region" description="Helical" evidence="2">
    <location>
        <begin position="54"/>
        <end position="73"/>
    </location>
</feature>
<evidence type="ECO:0000256" key="2">
    <source>
        <dbReference type="SAM" id="Phobius"/>
    </source>
</evidence>
<dbReference type="InterPro" id="IPR021449">
    <property type="entry name" value="DUF3099"/>
</dbReference>
<dbReference type="EMBL" id="FLUV01001121">
    <property type="protein sequence ID" value="SBW22442.1"/>
    <property type="molecule type" value="Genomic_DNA"/>
</dbReference>
<evidence type="ECO:0000313" key="3">
    <source>
        <dbReference type="EMBL" id="SBW22442.1"/>
    </source>
</evidence>
<reference evidence="4" key="1">
    <citation type="submission" date="2016-02" db="EMBL/GenBank/DDBJ databases">
        <authorList>
            <person name="Wibberg D."/>
        </authorList>
    </citation>
    <scope>NUCLEOTIDE SEQUENCE [LARGE SCALE GENOMIC DNA]</scope>
</reference>
<name>A0A1C3NXX6_9ACTN</name>
<dbReference type="Proteomes" id="UP000199013">
    <property type="component" value="Unassembled WGS sequence"/>
</dbReference>
<sequence length="132" mass="14709">MRIRRKGDAVLITRAVPSRPEEIRRRQRRYVISMMFRTVCLILAVVALHGWLRFGAVIIAVVMPWLAVVFANGGPPVPRESPSLYVASRRSADRPPPALQPAHHEVVDGVVDGEGWDVDAAERVDHATRSRG</sequence>
<proteinExistence type="predicted"/>
<feature type="transmembrane region" description="Helical" evidence="2">
    <location>
        <begin position="30"/>
        <end position="48"/>
    </location>
</feature>
<gene>
    <name evidence="3" type="ORF">FDG2_2646</name>
</gene>
<keyword evidence="2" id="KW-1133">Transmembrane helix</keyword>
<accession>A0A1C3NXX6</accession>
<keyword evidence="2" id="KW-0472">Membrane</keyword>
<dbReference type="AlphaFoldDB" id="A0A1C3NXX6"/>
<keyword evidence="4" id="KW-1185">Reference proteome</keyword>
<evidence type="ECO:0008006" key="5">
    <source>
        <dbReference type="Google" id="ProtNLM"/>
    </source>
</evidence>
<evidence type="ECO:0000256" key="1">
    <source>
        <dbReference type="SAM" id="MobiDB-lite"/>
    </source>
</evidence>
<organism evidence="3 4">
    <name type="scientific">Candidatus Protofrankia californiensis</name>
    <dbReference type="NCBI Taxonomy" id="1839754"/>
    <lineage>
        <taxon>Bacteria</taxon>
        <taxon>Bacillati</taxon>
        <taxon>Actinomycetota</taxon>
        <taxon>Actinomycetes</taxon>
        <taxon>Frankiales</taxon>
        <taxon>Frankiaceae</taxon>
        <taxon>Protofrankia</taxon>
    </lineage>
</organism>
<feature type="region of interest" description="Disordered" evidence="1">
    <location>
        <begin position="77"/>
        <end position="102"/>
    </location>
</feature>
<protein>
    <recommendedName>
        <fullName evidence="5">DUF3099 domain-containing protein</fullName>
    </recommendedName>
</protein>
<keyword evidence="2" id="KW-0812">Transmembrane</keyword>